<reference evidence="1" key="1">
    <citation type="submission" date="2021-06" db="EMBL/GenBank/DDBJ databases">
        <authorList>
            <person name="Kallberg Y."/>
            <person name="Tangrot J."/>
            <person name="Rosling A."/>
        </authorList>
    </citation>
    <scope>NUCLEOTIDE SEQUENCE</scope>
    <source>
        <strain evidence="1">IL203A</strain>
    </source>
</reference>
<comment type="caution">
    <text evidence="1">The sequence shown here is derived from an EMBL/GenBank/DDBJ whole genome shotgun (WGS) entry which is preliminary data.</text>
</comment>
<protein>
    <submittedName>
        <fullName evidence="1">6732_t:CDS:1</fullName>
    </submittedName>
</protein>
<evidence type="ECO:0000313" key="1">
    <source>
        <dbReference type="EMBL" id="CAG8477790.1"/>
    </source>
</evidence>
<sequence length="104" mass="11911">MKHKHQLQQSIYIHVASSSSISLVILLQQFDNTDTIAKNTVGQRNAIAKIKKTTQRVFEYEQAIRTISDQNLKDKLSVKIEVDHVIIKVNKKRLGKLKCHRSSS</sequence>
<name>A0ACA9KJW0_9GLOM</name>
<gene>
    <name evidence="1" type="ORF">DHETER_LOCUS1998</name>
</gene>
<dbReference type="EMBL" id="CAJVPU010001329">
    <property type="protein sequence ID" value="CAG8477790.1"/>
    <property type="molecule type" value="Genomic_DNA"/>
</dbReference>
<proteinExistence type="predicted"/>
<dbReference type="Proteomes" id="UP000789702">
    <property type="component" value="Unassembled WGS sequence"/>
</dbReference>
<organism evidence="1 2">
    <name type="scientific">Dentiscutata heterogama</name>
    <dbReference type="NCBI Taxonomy" id="1316150"/>
    <lineage>
        <taxon>Eukaryota</taxon>
        <taxon>Fungi</taxon>
        <taxon>Fungi incertae sedis</taxon>
        <taxon>Mucoromycota</taxon>
        <taxon>Glomeromycotina</taxon>
        <taxon>Glomeromycetes</taxon>
        <taxon>Diversisporales</taxon>
        <taxon>Gigasporaceae</taxon>
        <taxon>Dentiscutata</taxon>
    </lineage>
</organism>
<keyword evidence="2" id="KW-1185">Reference proteome</keyword>
<evidence type="ECO:0000313" key="2">
    <source>
        <dbReference type="Proteomes" id="UP000789702"/>
    </source>
</evidence>
<accession>A0ACA9KJW0</accession>